<feature type="region of interest" description="Disordered" evidence="6">
    <location>
        <begin position="294"/>
        <end position="358"/>
    </location>
</feature>
<evidence type="ECO:0000313" key="10">
    <source>
        <dbReference type="Proteomes" id="UP001059893"/>
    </source>
</evidence>
<dbReference type="Proteomes" id="UP001059893">
    <property type="component" value="Unassembled WGS sequence"/>
</dbReference>
<dbReference type="EMBL" id="JABSND010000240">
    <property type="protein sequence ID" value="KAI6293504.1"/>
    <property type="molecule type" value="Genomic_DNA"/>
</dbReference>
<evidence type="ECO:0000256" key="2">
    <source>
        <dbReference type="ARBA" id="ARBA00022692"/>
    </source>
</evidence>
<feature type="compositionally biased region" description="Polar residues" evidence="6">
    <location>
        <begin position="314"/>
        <end position="324"/>
    </location>
</feature>
<dbReference type="Pfam" id="PF20684">
    <property type="entry name" value="Fung_rhodopsin"/>
    <property type="match status" value="1"/>
</dbReference>
<feature type="compositionally biased region" description="Gly residues" evidence="6">
    <location>
        <begin position="294"/>
        <end position="310"/>
    </location>
</feature>
<dbReference type="PANTHER" id="PTHR33048">
    <property type="entry name" value="PTH11-LIKE INTEGRAL MEMBRANE PROTEIN (AFU_ORTHOLOGUE AFUA_5G11245)"/>
    <property type="match status" value="1"/>
</dbReference>
<comment type="similarity">
    <text evidence="5">Belongs to the SAT4 family.</text>
</comment>
<evidence type="ECO:0000256" key="6">
    <source>
        <dbReference type="SAM" id="MobiDB-lite"/>
    </source>
</evidence>
<feature type="transmembrane region" description="Helical" evidence="7">
    <location>
        <begin position="55"/>
        <end position="76"/>
    </location>
</feature>
<dbReference type="InterPro" id="IPR049326">
    <property type="entry name" value="Rhodopsin_dom_fungi"/>
</dbReference>
<organism evidence="9 10">
    <name type="scientific">Pyricularia grisea</name>
    <name type="common">Crabgrass-specific blast fungus</name>
    <name type="synonym">Magnaporthe grisea</name>
    <dbReference type="NCBI Taxonomy" id="148305"/>
    <lineage>
        <taxon>Eukaryota</taxon>
        <taxon>Fungi</taxon>
        <taxon>Dikarya</taxon>
        <taxon>Ascomycota</taxon>
        <taxon>Pezizomycotina</taxon>
        <taxon>Sordariomycetes</taxon>
        <taxon>Sordariomycetidae</taxon>
        <taxon>Magnaporthales</taxon>
        <taxon>Pyriculariaceae</taxon>
        <taxon>Pyricularia</taxon>
    </lineage>
</organism>
<sequence length="384" mass="41069">MNSTETYTHALNAMVETQSPTVIIVSVIFAVFIFAALSLRFWARAVLVKQIGTDDVLITIATIFSFAFIGTAVRAAQLGLGAHIDDVLPRGTENLVAYAQTVWLSSIMYNACLGFIKVSVLALYMRLGDKRLRTLAVVMIVLVTAQTVASVMVCILQCTPVRAAYDVTMSQGSKTCININAFYLANAACNILTDLLTYSLPIPLVLRLQVTRPQRIGLAVMLSLGLLACASSVIRITFIPAMLVSQDPTWDIAQPMYWSVIETNVGILAASIPSLKVIAKVYFPRLLGTQSGRGAGGGGTAGASSGGRCGKSGIWTSPRSSRQSRVGIDRGDGFETGFGCHEEASKETLATTGPPEGKIEVTTKVSMQVFDSRTMESGKGMDMC</sequence>
<evidence type="ECO:0000256" key="4">
    <source>
        <dbReference type="ARBA" id="ARBA00023136"/>
    </source>
</evidence>
<dbReference type="PANTHER" id="PTHR33048:SF114">
    <property type="entry name" value="MEMBRANE PROTEIN PTH11-LIKE, PUTATIVE (AFU_ORTHOLOGUE AFUA_7G06620)-RELATED"/>
    <property type="match status" value="1"/>
</dbReference>
<evidence type="ECO:0000256" key="3">
    <source>
        <dbReference type="ARBA" id="ARBA00022989"/>
    </source>
</evidence>
<evidence type="ECO:0000256" key="7">
    <source>
        <dbReference type="SAM" id="Phobius"/>
    </source>
</evidence>
<dbReference type="InterPro" id="IPR052337">
    <property type="entry name" value="SAT4-like"/>
</dbReference>
<protein>
    <recommendedName>
        <fullName evidence="8">Rhodopsin domain-containing protein</fullName>
    </recommendedName>
</protein>
<name>A0ABQ8N9K3_PYRGI</name>
<keyword evidence="10" id="KW-1185">Reference proteome</keyword>
<keyword evidence="4 7" id="KW-0472">Membrane</keyword>
<comment type="caution">
    <text evidence="9">The sequence shown here is derived from an EMBL/GenBank/DDBJ whole genome shotgun (WGS) entry which is preliminary data.</text>
</comment>
<evidence type="ECO:0000313" key="9">
    <source>
        <dbReference type="EMBL" id="KAI6293504.1"/>
    </source>
</evidence>
<keyword evidence="3 7" id="KW-1133">Transmembrane helix</keyword>
<comment type="subcellular location">
    <subcellularLocation>
        <location evidence="1">Membrane</location>
        <topology evidence="1">Multi-pass membrane protein</topology>
    </subcellularLocation>
</comment>
<accession>A0ABQ8N9K3</accession>
<keyword evidence="2 7" id="KW-0812">Transmembrane</keyword>
<feature type="domain" description="Rhodopsin" evidence="8">
    <location>
        <begin position="39"/>
        <end position="279"/>
    </location>
</feature>
<gene>
    <name evidence="9" type="ORF">MCOR33_009085</name>
</gene>
<proteinExistence type="inferred from homology"/>
<evidence type="ECO:0000256" key="1">
    <source>
        <dbReference type="ARBA" id="ARBA00004141"/>
    </source>
</evidence>
<evidence type="ECO:0000256" key="5">
    <source>
        <dbReference type="ARBA" id="ARBA00038359"/>
    </source>
</evidence>
<feature type="transmembrane region" description="Helical" evidence="7">
    <location>
        <begin position="218"/>
        <end position="244"/>
    </location>
</feature>
<evidence type="ECO:0000259" key="8">
    <source>
        <dbReference type="Pfam" id="PF20684"/>
    </source>
</evidence>
<feature type="transmembrane region" description="Helical" evidence="7">
    <location>
        <begin position="96"/>
        <end position="124"/>
    </location>
</feature>
<feature type="transmembrane region" description="Helical" evidence="7">
    <location>
        <begin position="20"/>
        <end position="43"/>
    </location>
</feature>
<reference evidence="9" key="1">
    <citation type="submission" date="2021-01" db="EMBL/GenBank/DDBJ databases">
        <title>Deciphering the adaptive evolutionary patterns associated with biogeogrpahic diversity in the finger millet blast pathogen Magnaporthe oryzae in Eastern Africa.</title>
        <authorList>
            <person name="Onyema G."/>
            <person name="Shittu T.A."/>
            <person name="Dodsworth S."/>
            <person name="Devilliers S."/>
            <person name="Muthumeenakshi S."/>
            <person name="Sreenivasaprasad S."/>
        </authorList>
    </citation>
    <scope>NUCLEOTIDE SEQUENCE</scope>
    <source>
        <strain evidence="9">D15/s37</strain>
    </source>
</reference>
<feature type="transmembrane region" description="Helical" evidence="7">
    <location>
        <begin position="136"/>
        <end position="163"/>
    </location>
</feature>